<dbReference type="Proteomes" id="UP000190797">
    <property type="component" value="Chromosome"/>
</dbReference>
<organism evidence="1 2">
    <name type="scientific">[Actinomadura] parvosata subsp. kistnae</name>
    <dbReference type="NCBI Taxonomy" id="1909395"/>
    <lineage>
        <taxon>Bacteria</taxon>
        <taxon>Bacillati</taxon>
        <taxon>Actinomycetota</taxon>
        <taxon>Actinomycetes</taxon>
        <taxon>Streptosporangiales</taxon>
        <taxon>Streptosporangiaceae</taxon>
        <taxon>Nonomuraea</taxon>
    </lineage>
</organism>
<dbReference type="EMBL" id="CP017717">
    <property type="protein sequence ID" value="AQZ69475.1"/>
    <property type="molecule type" value="Genomic_DNA"/>
</dbReference>
<name>A0A1V0AH03_9ACTN</name>
<keyword evidence="2" id="KW-1185">Reference proteome</keyword>
<gene>
    <name evidence="1" type="ORF">BKM31_55530</name>
</gene>
<evidence type="ECO:0000313" key="1">
    <source>
        <dbReference type="EMBL" id="AQZ69475.1"/>
    </source>
</evidence>
<dbReference type="KEGG" id="noa:BKM31_55530"/>
<sequence>MLALDIDPARRLDLWPNTVMNDLHSILDIEAGLREVLLHSHYATQLDGLHALLDIEAGLGQILLTKISSMGEERAESRHCTYDEAFPAVGPEDRLALRQHPRVRTSRRLLTRALDHDHALGLSLRLARKLAHHVDRPQVHGHTRQRARSLAHDLAFRLRTDRERATELTAVLARSAGSSHNPIGAGDLARGLDHARALDLVLDLAHALSRDLEHDLAGQLIHCLTRDLGDIHDAARTLVAWAVTWVRDVVSELLGREVFLDQDMVYLFLDDFTTSDLRSVRLSDVELEGVRWSETGTWWPDDVDIEHVRARSDVLAAGSGLWVIRSSAATVRDFVDC</sequence>
<proteinExistence type="predicted"/>
<evidence type="ECO:0000313" key="2">
    <source>
        <dbReference type="Proteomes" id="UP000190797"/>
    </source>
</evidence>
<dbReference type="AlphaFoldDB" id="A0A1V0AH03"/>
<dbReference type="RefSeq" id="WP_080045858.1">
    <property type="nucleotide sequence ID" value="NZ_CP017717.1"/>
</dbReference>
<reference evidence="2" key="1">
    <citation type="journal article" date="2017" name="Med. Chem. Commun.">
        <title>Nonomuraea sp. ATCC 55076 harbours the largest actinomycete chromosome to date and the kistamicin biosynthetic gene cluster.</title>
        <authorList>
            <person name="Nazari B."/>
            <person name="Forneris C.C."/>
            <person name="Gibson M.I."/>
            <person name="Moon K."/>
            <person name="Schramma K.R."/>
            <person name="Seyedsayamdost M.R."/>
        </authorList>
    </citation>
    <scope>NUCLEOTIDE SEQUENCE [LARGE SCALE GENOMIC DNA]</scope>
    <source>
        <strain evidence="2">ATCC 55076</strain>
    </source>
</reference>
<protein>
    <submittedName>
        <fullName evidence="1">Uncharacterized protein</fullName>
    </submittedName>
</protein>
<dbReference type="OrthoDB" id="4350434at2"/>
<accession>A0A1V0AH03</accession>